<gene>
    <name evidence="2" type="ORF">BCV70DRAFT_80077</name>
</gene>
<evidence type="ECO:0000313" key="2">
    <source>
        <dbReference type="EMBL" id="PWZ01768.1"/>
    </source>
</evidence>
<accession>A0A317XV41</accession>
<organism evidence="2 3">
    <name type="scientific">Testicularia cyperi</name>
    <dbReference type="NCBI Taxonomy" id="1882483"/>
    <lineage>
        <taxon>Eukaryota</taxon>
        <taxon>Fungi</taxon>
        <taxon>Dikarya</taxon>
        <taxon>Basidiomycota</taxon>
        <taxon>Ustilaginomycotina</taxon>
        <taxon>Ustilaginomycetes</taxon>
        <taxon>Ustilaginales</taxon>
        <taxon>Anthracoideaceae</taxon>
        <taxon>Testicularia</taxon>
    </lineage>
</organism>
<reference evidence="2 3" key="1">
    <citation type="journal article" date="2018" name="Mol. Biol. Evol.">
        <title>Broad Genomic Sampling Reveals a Smut Pathogenic Ancestry of the Fungal Clade Ustilaginomycotina.</title>
        <authorList>
            <person name="Kijpornyongpan T."/>
            <person name="Mondo S.J."/>
            <person name="Barry K."/>
            <person name="Sandor L."/>
            <person name="Lee J."/>
            <person name="Lipzen A."/>
            <person name="Pangilinan J."/>
            <person name="LaButti K."/>
            <person name="Hainaut M."/>
            <person name="Henrissat B."/>
            <person name="Grigoriev I.V."/>
            <person name="Spatafora J.W."/>
            <person name="Aime M.C."/>
        </authorList>
    </citation>
    <scope>NUCLEOTIDE SEQUENCE [LARGE SCALE GENOMIC DNA]</scope>
    <source>
        <strain evidence="2 3">MCA 3645</strain>
    </source>
</reference>
<keyword evidence="1" id="KW-0732">Signal</keyword>
<dbReference type="Proteomes" id="UP000246740">
    <property type="component" value="Unassembled WGS sequence"/>
</dbReference>
<keyword evidence="3" id="KW-1185">Reference proteome</keyword>
<sequence length="101" mass="10614">MYCTVVLILFLAIHRSGRLPVSCASTPQLFGRFSSFGLPAPSFSTLAAIPRGLPLHSPTCPFPQEPTDSESLSSSACPVITSLQPASPSLQGTVQILSITI</sequence>
<dbReference type="InParanoid" id="A0A317XV41"/>
<evidence type="ECO:0000313" key="3">
    <source>
        <dbReference type="Proteomes" id="UP000246740"/>
    </source>
</evidence>
<dbReference type="EMBL" id="KZ819190">
    <property type="protein sequence ID" value="PWZ01768.1"/>
    <property type="molecule type" value="Genomic_DNA"/>
</dbReference>
<proteinExistence type="predicted"/>
<name>A0A317XV41_9BASI</name>
<evidence type="ECO:0000256" key="1">
    <source>
        <dbReference type="SAM" id="SignalP"/>
    </source>
</evidence>
<feature type="signal peptide" evidence="1">
    <location>
        <begin position="1"/>
        <end position="18"/>
    </location>
</feature>
<dbReference type="AlphaFoldDB" id="A0A317XV41"/>
<evidence type="ECO:0008006" key="4">
    <source>
        <dbReference type="Google" id="ProtNLM"/>
    </source>
</evidence>
<protein>
    <recommendedName>
        <fullName evidence="4">Secreted protein</fullName>
    </recommendedName>
</protein>
<feature type="chain" id="PRO_5016333150" description="Secreted protein" evidence="1">
    <location>
        <begin position="19"/>
        <end position="101"/>
    </location>
</feature>